<dbReference type="CDD" id="cd00082">
    <property type="entry name" value="HisKA"/>
    <property type="match status" value="1"/>
</dbReference>
<gene>
    <name evidence="12" type="ORF">SAMN02745725_01044</name>
</gene>
<evidence type="ECO:0000313" key="13">
    <source>
        <dbReference type="Proteomes" id="UP000184185"/>
    </source>
</evidence>
<dbReference type="InterPro" id="IPR005467">
    <property type="entry name" value="His_kinase_dom"/>
</dbReference>
<evidence type="ECO:0000256" key="6">
    <source>
        <dbReference type="ARBA" id="ARBA00022777"/>
    </source>
</evidence>
<dbReference type="OrthoDB" id="9813151at2"/>
<dbReference type="Gene3D" id="3.30.565.10">
    <property type="entry name" value="Histidine kinase-like ATPase, C-terminal domain"/>
    <property type="match status" value="1"/>
</dbReference>
<dbReference type="PROSITE" id="PS50885">
    <property type="entry name" value="HAMP"/>
    <property type="match status" value="1"/>
</dbReference>
<proteinExistence type="predicted"/>
<keyword evidence="7" id="KW-0902">Two-component regulatory system</keyword>
<evidence type="ECO:0000256" key="2">
    <source>
        <dbReference type="ARBA" id="ARBA00004370"/>
    </source>
</evidence>
<evidence type="ECO:0000256" key="7">
    <source>
        <dbReference type="ARBA" id="ARBA00023012"/>
    </source>
</evidence>
<dbReference type="GO" id="GO:0000155">
    <property type="term" value="F:phosphorelay sensor kinase activity"/>
    <property type="evidence" value="ECO:0007669"/>
    <property type="project" value="InterPro"/>
</dbReference>
<dbReference type="InterPro" id="IPR050736">
    <property type="entry name" value="Sensor_HK_Regulatory"/>
</dbReference>
<evidence type="ECO:0000256" key="3">
    <source>
        <dbReference type="ARBA" id="ARBA00012438"/>
    </source>
</evidence>
<evidence type="ECO:0000256" key="5">
    <source>
        <dbReference type="ARBA" id="ARBA00022679"/>
    </source>
</evidence>
<accession>A0A1M6DVF4</accession>
<dbReference type="Pfam" id="PF02518">
    <property type="entry name" value="HATPase_c"/>
    <property type="match status" value="1"/>
</dbReference>
<evidence type="ECO:0000256" key="8">
    <source>
        <dbReference type="ARBA" id="ARBA00023136"/>
    </source>
</evidence>
<dbReference type="SMART" id="SM00388">
    <property type="entry name" value="HisKA"/>
    <property type="match status" value="1"/>
</dbReference>
<dbReference type="SMART" id="SM00387">
    <property type="entry name" value="HATPase_c"/>
    <property type="match status" value="1"/>
</dbReference>
<dbReference type="InterPro" id="IPR036097">
    <property type="entry name" value="HisK_dim/P_sf"/>
</dbReference>
<dbReference type="SUPFAM" id="SSF47384">
    <property type="entry name" value="Homodimeric domain of signal transducing histidine kinase"/>
    <property type="match status" value="1"/>
</dbReference>
<dbReference type="Proteomes" id="UP000184185">
    <property type="component" value="Unassembled WGS sequence"/>
</dbReference>
<dbReference type="GO" id="GO:0016020">
    <property type="term" value="C:membrane"/>
    <property type="evidence" value="ECO:0007669"/>
    <property type="project" value="UniProtKB-SubCell"/>
</dbReference>
<dbReference type="SMART" id="SM00304">
    <property type="entry name" value="HAMP"/>
    <property type="match status" value="1"/>
</dbReference>
<dbReference type="SUPFAM" id="SSF55874">
    <property type="entry name" value="ATPase domain of HSP90 chaperone/DNA topoisomerase II/histidine kinase"/>
    <property type="match status" value="1"/>
</dbReference>
<evidence type="ECO:0000256" key="4">
    <source>
        <dbReference type="ARBA" id="ARBA00022553"/>
    </source>
</evidence>
<feature type="domain" description="Histidine kinase" evidence="10">
    <location>
        <begin position="146"/>
        <end position="360"/>
    </location>
</feature>
<dbReference type="InterPro" id="IPR003660">
    <property type="entry name" value="HAMP_dom"/>
</dbReference>
<keyword evidence="8 9" id="KW-0472">Membrane</keyword>
<comment type="subcellular location">
    <subcellularLocation>
        <location evidence="2">Membrane</location>
    </subcellularLocation>
</comment>
<dbReference type="CDD" id="cd00075">
    <property type="entry name" value="HATPase"/>
    <property type="match status" value="1"/>
</dbReference>
<dbReference type="PANTHER" id="PTHR43711:SF26">
    <property type="entry name" value="SENSOR HISTIDINE KINASE RCSC"/>
    <property type="match status" value="1"/>
</dbReference>
<dbReference type="EC" id="2.7.13.3" evidence="3"/>
<evidence type="ECO:0000256" key="1">
    <source>
        <dbReference type="ARBA" id="ARBA00000085"/>
    </source>
</evidence>
<evidence type="ECO:0000313" key="12">
    <source>
        <dbReference type="EMBL" id="SHI77155.1"/>
    </source>
</evidence>
<keyword evidence="13" id="KW-1185">Reference proteome</keyword>
<organism evidence="12 13">
    <name type="scientific">Pseudobutyrivibrio xylanivorans DSM 14809</name>
    <dbReference type="NCBI Taxonomy" id="1123012"/>
    <lineage>
        <taxon>Bacteria</taxon>
        <taxon>Bacillati</taxon>
        <taxon>Bacillota</taxon>
        <taxon>Clostridia</taxon>
        <taxon>Lachnospirales</taxon>
        <taxon>Lachnospiraceae</taxon>
        <taxon>Pseudobutyrivibrio</taxon>
    </lineage>
</organism>
<dbReference type="InterPro" id="IPR003594">
    <property type="entry name" value="HATPase_dom"/>
</dbReference>
<dbReference type="InterPro" id="IPR004358">
    <property type="entry name" value="Sig_transdc_His_kin-like_C"/>
</dbReference>
<keyword evidence="9" id="KW-1133">Transmembrane helix</keyword>
<dbReference type="EMBL" id="FQYQ01000005">
    <property type="protein sequence ID" value="SHI77155.1"/>
    <property type="molecule type" value="Genomic_DNA"/>
</dbReference>
<dbReference type="SUPFAM" id="SSF158472">
    <property type="entry name" value="HAMP domain-like"/>
    <property type="match status" value="1"/>
</dbReference>
<feature type="transmembrane region" description="Helical" evidence="9">
    <location>
        <begin position="56"/>
        <end position="79"/>
    </location>
</feature>
<evidence type="ECO:0000256" key="9">
    <source>
        <dbReference type="SAM" id="Phobius"/>
    </source>
</evidence>
<dbReference type="InterPro" id="IPR003661">
    <property type="entry name" value="HisK_dim/P_dom"/>
</dbReference>
<name>A0A1M6DVF4_PSEXY</name>
<dbReference type="CDD" id="cd06225">
    <property type="entry name" value="HAMP"/>
    <property type="match status" value="1"/>
</dbReference>
<dbReference type="FunFam" id="1.10.287.130:FF:000001">
    <property type="entry name" value="Two-component sensor histidine kinase"/>
    <property type="match status" value="1"/>
</dbReference>
<feature type="transmembrane region" description="Helical" evidence="9">
    <location>
        <begin position="21"/>
        <end position="44"/>
    </location>
</feature>
<comment type="catalytic activity">
    <reaction evidence="1">
        <text>ATP + protein L-histidine = ADP + protein N-phospho-L-histidine.</text>
        <dbReference type="EC" id="2.7.13.3"/>
    </reaction>
</comment>
<dbReference type="PRINTS" id="PR00344">
    <property type="entry name" value="BCTRLSENSOR"/>
</dbReference>
<protein>
    <recommendedName>
        <fullName evidence="3">histidine kinase</fullName>
        <ecNumber evidence="3">2.7.13.3</ecNumber>
    </recommendedName>
</protein>
<keyword evidence="4" id="KW-0597">Phosphoprotein</keyword>
<keyword evidence="5" id="KW-0808">Transferase</keyword>
<dbReference type="RefSeq" id="WP_083572406.1">
    <property type="nucleotide sequence ID" value="NZ_FQYQ01000005.1"/>
</dbReference>
<evidence type="ECO:0000259" key="11">
    <source>
        <dbReference type="PROSITE" id="PS50885"/>
    </source>
</evidence>
<sequence length="361" mass="40441">MRLIQKLFDCPQDSRVEVTILSPKATIVNAIVIIIYSGLLLSIYDNISFSPENSYFLVGSILTLIVVAAVCISALSSYVHYIKYTKPLLNLAHAAGEVAAGNYKIQLPPHRRDGRIDEIDALYQDFNTMVRELDSTEMLKSSFISNISHELKTPIAIISNYSTLLVKDNLSAKEKQEYLEKIKNTVADLSELITNILQISKLDNNQIKTNIERFNYCEELIQCILARETVLDEKNIDLQLEIPDELYIESDLGLLKIVINNILSNAIKFTPDSGNIAIRLNEEERFASLTITDNGCGMDENTMRHIFDKFYQADTSHKTKGNGLGLAMVRQIVNLLNGNIEVTSKLGEGSTFIVSLPKCKS</sequence>
<dbReference type="Pfam" id="PF00672">
    <property type="entry name" value="HAMP"/>
    <property type="match status" value="1"/>
</dbReference>
<feature type="domain" description="HAMP" evidence="11">
    <location>
        <begin position="85"/>
        <end position="138"/>
    </location>
</feature>
<dbReference type="PROSITE" id="PS50109">
    <property type="entry name" value="HIS_KIN"/>
    <property type="match status" value="1"/>
</dbReference>
<dbReference type="FunFam" id="3.30.565.10:FF:000006">
    <property type="entry name" value="Sensor histidine kinase WalK"/>
    <property type="match status" value="1"/>
</dbReference>
<dbReference type="Gene3D" id="1.10.287.130">
    <property type="match status" value="1"/>
</dbReference>
<dbReference type="PANTHER" id="PTHR43711">
    <property type="entry name" value="TWO-COMPONENT HISTIDINE KINASE"/>
    <property type="match status" value="1"/>
</dbReference>
<dbReference type="AlphaFoldDB" id="A0A1M6DVF4"/>
<dbReference type="Pfam" id="PF00512">
    <property type="entry name" value="HisKA"/>
    <property type="match status" value="1"/>
</dbReference>
<keyword evidence="6 12" id="KW-0418">Kinase</keyword>
<reference evidence="12 13" key="1">
    <citation type="submission" date="2016-11" db="EMBL/GenBank/DDBJ databases">
        <authorList>
            <person name="Jaros S."/>
            <person name="Januszkiewicz K."/>
            <person name="Wedrychowicz H."/>
        </authorList>
    </citation>
    <scope>NUCLEOTIDE SEQUENCE [LARGE SCALE GENOMIC DNA]</scope>
    <source>
        <strain evidence="12 13">DSM 14809</strain>
    </source>
</reference>
<evidence type="ECO:0000259" key="10">
    <source>
        <dbReference type="PROSITE" id="PS50109"/>
    </source>
</evidence>
<dbReference type="InterPro" id="IPR036890">
    <property type="entry name" value="HATPase_C_sf"/>
</dbReference>
<dbReference type="Gene3D" id="6.10.340.10">
    <property type="match status" value="1"/>
</dbReference>
<keyword evidence="9" id="KW-0812">Transmembrane</keyword>